<keyword evidence="2" id="KW-1185">Reference proteome</keyword>
<organism evidence="1 2">
    <name type="scientific">Paracoccus cavernae</name>
    <dbReference type="NCBI Taxonomy" id="1571207"/>
    <lineage>
        <taxon>Bacteria</taxon>
        <taxon>Pseudomonadati</taxon>
        <taxon>Pseudomonadota</taxon>
        <taxon>Alphaproteobacteria</taxon>
        <taxon>Rhodobacterales</taxon>
        <taxon>Paracoccaceae</taxon>
        <taxon>Paracoccus</taxon>
    </lineage>
</organism>
<evidence type="ECO:0000313" key="1">
    <source>
        <dbReference type="EMBL" id="MDN3711859.1"/>
    </source>
</evidence>
<sequence length="45" mass="5257">MRLLITEDLLRRVWHELPELRDTDLGSAIHTTITFPNDQLIEGAR</sequence>
<dbReference type="Proteomes" id="UP001243846">
    <property type="component" value="Unassembled WGS sequence"/>
</dbReference>
<name>A0ABT8D4Z8_9RHOB</name>
<evidence type="ECO:0000313" key="2">
    <source>
        <dbReference type="Proteomes" id="UP001243846"/>
    </source>
</evidence>
<gene>
    <name evidence="1" type="ORF">QWZ10_08485</name>
</gene>
<dbReference type="EMBL" id="JAUFRC010000001">
    <property type="protein sequence ID" value="MDN3711859.1"/>
    <property type="molecule type" value="Genomic_DNA"/>
</dbReference>
<accession>A0ABT8D4Z8</accession>
<proteinExistence type="predicted"/>
<reference evidence="2" key="1">
    <citation type="journal article" date="2019" name="Int. J. Syst. Evol. Microbiol.">
        <title>The Global Catalogue of Microorganisms (GCM) 10K type strain sequencing project: providing services to taxonomists for standard genome sequencing and annotation.</title>
        <authorList>
            <consortium name="The Broad Institute Genomics Platform"/>
            <consortium name="The Broad Institute Genome Sequencing Center for Infectious Disease"/>
            <person name="Wu L."/>
            <person name="Ma J."/>
        </authorList>
    </citation>
    <scope>NUCLEOTIDE SEQUENCE [LARGE SCALE GENOMIC DNA]</scope>
    <source>
        <strain evidence="2">CECT 8482</strain>
    </source>
</reference>
<comment type="caution">
    <text evidence="1">The sequence shown here is derived from an EMBL/GenBank/DDBJ whole genome shotgun (WGS) entry which is preliminary data.</text>
</comment>
<protein>
    <submittedName>
        <fullName evidence="1">Uncharacterized protein</fullName>
    </submittedName>
</protein>